<dbReference type="SUPFAM" id="SSF46689">
    <property type="entry name" value="Homeodomain-like"/>
    <property type="match status" value="1"/>
</dbReference>
<keyword evidence="2" id="KW-0238">DNA-binding</keyword>
<dbReference type="PANTHER" id="PTHR47893:SF1">
    <property type="entry name" value="REGULATORY PROTEIN PCHR"/>
    <property type="match status" value="1"/>
</dbReference>
<dbReference type="RefSeq" id="WP_354619216.1">
    <property type="nucleotide sequence ID" value="NZ_JBEWYP010000008.1"/>
</dbReference>
<dbReference type="InterPro" id="IPR053142">
    <property type="entry name" value="PchR_regulatory_protein"/>
</dbReference>
<dbReference type="PRINTS" id="PR00032">
    <property type="entry name" value="HTHARAC"/>
</dbReference>
<dbReference type="Proteomes" id="UP001549773">
    <property type="component" value="Unassembled WGS sequence"/>
</dbReference>
<evidence type="ECO:0000313" key="6">
    <source>
        <dbReference type="Proteomes" id="UP001549773"/>
    </source>
</evidence>
<organism evidence="5 6">
    <name type="scientific">Sediminicola luteus</name>
    <dbReference type="NCBI Taxonomy" id="319238"/>
    <lineage>
        <taxon>Bacteria</taxon>
        <taxon>Pseudomonadati</taxon>
        <taxon>Bacteroidota</taxon>
        <taxon>Flavobacteriia</taxon>
        <taxon>Flavobacteriales</taxon>
        <taxon>Flavobacteriaceae</taxon>
        <taxon>Sediminicola</taxon>
    </lineage>
</organism>
<evidence type="ECO:0000256" key="1">
    <source>
        <dbReference type="ARBA" id="ARBA00023015"/>
    </source>
</evidence>
<evidence type="ECO:0000313" key="5">
    <source>
        <dbReference type="EMBL" id="MET7030420.1"/>
    </source>
</evidence>
<keyword evidence="1" id="KW-0805">Transcription regulation</keyword>
<evidence type="ECO:0000256" key="3">
    <source>
        <dbReference type="ARBA" id="ARBA00023163"/>
    </source>
</evidence>
<dbReference type="Gene3D" id="1.10.10.60">
    <property type="entry name" value="Homeodomain-like"/>
    <property type="match status" value="1"/>
</dbReference>
<dbReference type="InterPro" id="IPR020449">
    <property type="entry name" value="Tscrpt_reg_AraC-type_HTH"/>
</dbReference>
<protein>
    <submittedName>
        <fullName evidence="5">AraC family transcriptional regulator</fullName>
    </submittedName>
</protein>
<dbReference type="Pfam" id="PF12833">
    <property type="entry name" value="HTH_18"/>
    <property type="match status" value="1"/>
</dbReference>
<keyword evidence="6" id="KW-1185">Reference proteome</keyword>
<dbReference type="SMART" id="SM00342">
    <property type="entry name" value="HTH_ARAC"/>
    <property type="match status" value="1"/>
</dbReference>
<dbReference type="InterPro" id="IPR018060">
    <property type="entry name" value="HTH_AraC"/>
</dbReference>
<dbReference type="InterPro" id="IPR009057">
    <property type="entry name" value="Homeodomain-like_sf"/>
</dbReference>
<dbReference type="PROSITE" id="PS01124">
    <property type="entry name" value="HTH_ARAC_FAMILY_2"/>
    <property type="match status" value="1"/>
</dbReference>
<sequence>MKVINLKTTNLNNMFLDLQNHFGGDITRNSDEEILTVNNEKAEGLIRGITFKGSISYIEFDIVFKNDILLVNSTLNSSPIYFAYCSKGHLVHSFGVEGEKTKLEKFQTGIVTTNSKMNNVFHFNKDIHYKISTIVVSTDDKSLSYHKLNATLTETFFPKKENGNFLYTGSYNLRIADKIQQLSAITQKGIVRSLLIEGIVHMILAMEIQQHSDDLESLESNRGTLTKREMEDVREISEFIKNYPEIQYTLKYLSNKSGLSPAKLQEGFKLMHERTVTDFIRNVRVEAAEHLIKTTDLNISEVVYTVGLTSRSYFSKIFKEKYNCSPKQYQDHQNTLAITG</sequence>
<name>A0ABV2U0Z9_9FLAO</name>
<dbReference type="EMBL" id="JBEWYP010000008">
    <property type="protein sequence ID" value="MET7030420.1"/>
    <property type="molecule type" value="Genomic_DNA"/>
</dbReference>
<keyword evidence="3" id="KW-0804">Transcription</keyword>
<evidence type="ECO:0000259" key="4">
    <source>
        <dbReference type="PROSITE" id="PS01124"/>
    </source>
</evidence>
<dbReference type="PANTHER" id="PTHR47893">
    <property type="entry name" value="REGULATORY PROTEIN PCHR"/>
    <property type="match status" value="1"/>
</dbReference>
<feature type="domain" description="HTH araC/xylS-type" evidence="4">
    <location>
        <begin position="234"/>
        <end position="332"/>
    </location>
</feature>
<gene>
    <name evidence="5" type="ORF">ABXZ32_13510</name>
</gene>
<reference evidence="5 6" key="1">
    <citation type="submission" date="2024-07" db="EMBL/GenBank/DDBJ databases">
        <title>The genome sequence of type strain Sediminicola luteus GDMCC 1.2596T.</title>
        <authorList>
            <person name="Liu Y."/>
        </authorList>
    </citation>
    <scope>NUCLEOTIDE SEQUENCE [LARGE SCALE GENOMIC DNA]</scope>
    <source>
        <strain evidence="5 6">GDMCC 1.2596</strain>
    </source>
</reference>
<accession>A0ABV2U0Z9</accession>
<comment type="caution">
    <text evidence="5">The sequence shown here is derived from an EMBL/GenBank/DDBJ whole genome shotgun (WGS) entry which is preliminary data.</text>
</comment>
<evidence type="ECO:0000256" key="2">
    <source>
        <dbReference type="ARBA" id="ARBA00023125"/>
    </source>
</evidence>
<proteinExistence type="predicted"/>